<accession>A0A645AAL4</accession>
<dbReference type="AlphaFoldDB" id="A0A645AAL4"/>
<organism evidence="1">
    <name type="scientific">bioreactor metagenome</name>
    <dbReference type="NCBI Taxonomy" id="1076179"/>
    <lineage>
        <taxon>unclassified sequences</taxon>
        <taxon>metagenomes</taxon>
        <taxon>ecological metagenomes</taxon>
    </lineage>
</organism>
<sequence length="165" mass="16715">MTVRTCGEVCTESTMRSAICLRKEVCGINVALLTSSTTFWGAAVTGAEVAAGVAVNVGIGRGSGLAGFLASMKFITSSLVMRPSMPVPVTRSRSTLFCSEIFLTSGLMRPVYSVFTGTGAVGIGATGVETAAGISGAVGCTSFFAGAEDLISSPGSPIQARMEPT</sequence>
<protein>
    <submittedName>
        <fullName evidence="1">Uncharacterized protein</fullName>
    </submittedName>
</protein>
<comment type="caution">
    <text evidence="1">The sequence shown here is derived from an EMBL/GenBank/DDBJ whole genome shotgun (WGS) entry which is preliminary data.</text>
</comment>
<proteinExistence type="predicted"/>
<name>A0A645AAL4_9ZZZZ</name>
<evidence type="ECO:0000313" key="1">
    <source>
        <dbReference type="EMBL" id="MPM50240.1"/>
    </source>
</evidence>
<dbReference type="EMBL" id="VSSQ01012879">
    <property type="protein sequence ID" value="MPM50240.1"/>
    <property type="molecule type" value="Genomic_DNA"/>
</dbReference>
<reference evidence="1" key="1">
    <citation type="submission" date="2019-08" db="EMBL/GenBank/DDBJ databases">
        <authorList>
            <person name="Kucharzyk K."/>
            <person name="Murdoch R.W."/>
            <person name="Higgins S."/>
            <person name="Loffler F."/>
        </authorList>
    </citation>
    <scope>NUCLEOTIDE SEQUENCE</scope>
</reference>
<gene>
    <name evidence="1" type="ORF">SDC9_96976</name>
</gene>